<dbReference type="AlphaFoldDB" id="A0A1J5RKM4"/>
<dbReference type="InterPro" id="IPR001109">
    <property type="entry name" value="Hydrogenase_HupF/HypC"/>
</dbReference>
<accession>A0A1J5RKM4</accession>
<gene>
    <name evidence="2" type="ORF">GALL_216960</name>
</gene>
<dbReference type="PRINTS" id="PR00445">
    <property type="entry name" value="HUPFHYPC"/>
</dbReference>
<dbReference type="SUPFAM" id="SSF159127">
    <property type="entry name" value="HupF/HypC-like"/>
    <property type="match status" value="1"/>
</dbReference>
<dbReference type="Pfam" id="PF01455">
    <property type="entry name" value="HupF_HypC"/>
    <property type="match status" value="1"/>
</dbReference>
<dbReference type="GO" id="GO:1902670">
    <property type="term" value="F:carbon dioxide binding"/>
    <property type="evidence" value="ECO:0007669"/>
    <property type="project" value="TreeGrafter"/>
</dbReference>
<reference evidence="2" key="1">
    <citation type="submission" date="2016-10" db="EMBL/GenBank/DDBJ databases">
        <title>Sequence of Gallionella enrichment culture.</title>
        <authorList>
            <person name="Poehlein A."/>
            <person name="Muehling M."/>
            <person name="Daniel R."/>
        </authorList>
    </citation>
    <scope>NUCLEOTIDE SEQUENCE</scope>
</reference>
<name>A0A1J5RKM4_9ZZZZ</name>
<dbReference type="GO" id="GO:0051604">
    <property type="term" value="P:protein maturation"/>
    <property type="evidence" value="ECO:0007669"/>
    <property type="project" value="TreeGrafter"/>
</dbReference>
<dbReference type="NCBIfam" id="TIGR00074">
    <property type="entry name" value="hypC_hupF"/>
    <property type="match status" value="1"/>
</dbReference>
<evidence type="ECO:0000313" key="2">
    <source>
        <dbReference type="EMBL" id="OIQ96297.1"/>
    </source>
</evidence>
<dbReference type="InterPro" id="IPR019812">
    <property type="entry name" value="Hydgase_assmbl_chp_CS"/>
</dbReference>
<comment type="caution">
    <text evidence="2">The sequence shown here is derived from an EMBL/GenBank/DDBJ whole genome shotgun (WGS) entry which is preliminary data.</text>
</comment>
<dbReference type="EMBL" id="MLJW01000151">
    <property type="protein sequence ID" value="OIQ96297.1"/>
    <property type="molecule type" value="Genomic_DNA"/>
</dbReference>
<comment type="similarity">
    <text evidence="1">Belongs to the HupF/HypC family.</text>
</comment>
<dbReference type="Gene3D" id="2.30.30.140">
    <property type="match status" value="1"/>
</dbReference>
<dbReference type="PANTHER" id="PTHR35177">
    <property type="entry name" value="HYDROGENASE MATURATION FACTOR HYBG"/>
    <property type="match status" value="1"/>
</dbReference>
<evidence type="ECO:0000256" key="1">
    <source>
        <dbReference type="ARBA" id="ARBA00006018"/>
    </source>
</evidence>
<dbReference type="PANTHER" id="PTHR35177:SF2">
    <property type="entry name" value="HYDROGENASE MATURATION FACTOR HYBG"/>
    <property type="match status" value="1"/>
</dbReference>
<dbReference type="PROSITE" id="PS01097">
    <property type="entry name" value="HUPF_HYPC"/>
    <property type="match status" value="1"/>
</dbReference>
<sequence length="102" mass="11333">MCLGIPMQVIEVHETYALCEGRNGRQVINTMLVDRVEVGQWLMTFLDAGREVIDAERAALVNAALDGLQAVSEGGEVDLDVFFADLVNREPTLPEFLRKDKV</sequence>
<protein>
    <submittedName>
        <fullName evidence="2">HupF/HypC family protein</fullName>
    </submittedName>
</protein>
<proteinExistence type="inferred from homology"/>
<organism evidence="2">
    <name type="scientific">mine drainage metagenome</name>
    <dbReference type="NCBI Taxonomy" id="410659"/>
    <lineage>
        <taxon>unclassified sequences</taxon>
        <taxon>metagenomes</taxon>
        <taxon>ecological metagenomes</taxon>
    </lineage>
</organism>
<dbReference type="GO" id="GO:0005506">
    <property type="term" value="F:iron ion binding"/>
    <property type="evidence" value="ECO:0007669"/>
    <property type="project" value="TreeGrafter"/>
</dbReference>